<accession>A0A8X6WD35</accession>
<proteinExistence type="predicted"/>
<gene>
    <name evidence="1" type="ORF">TNCV_4639031</name>
</gene>
<comment type="caution">
    <text evidence="1">The sequence shown here is derived from an EMBL/GenBank/DDBJ whole genome shotgun (WGS) entry which is preliminary data.</text>
</comment>
<keyword evidence="2" id="KW-1185">Reference proteome</keyword>
<protein>
    <submittedName>
        <fullName evidence="1">Uncharacterized protein</fullName>
    </submittedName>
</protein>
<reference evidence="1" key="1">
    <citation type="submission" date="2020-08" db="EMBL/GenBank/DDBJ databases">
        <title>Multicomponent nature underlies the extraordinary mechanical properties of spider dragline silk.</title>
        <authorList>
            <person name="Kono N."/>
            <person name="Nakamura H."/>
            <person name="Mori M."/>
            <person name="Yoshida Y."/>
            <person name="Ohtoshi R."/>
            <person name="Malay A.D."/>
            <person name="Moran D.A.P."/>
            <person name="Tomita M."/>
            <person name="Numata K."/>
            <person name="Arakawa K."/>
        </authorList>
    </citation>
    <scope>NUCLEOTIDE SEQUENCE</scope>
</reference>
<sequence length="159" mass="18070">MAKFPEETIRFTDVKFGKLVSLLRRGPIRTAFSDINSQEKRELQKIKRGISYQSPGRYCESSGRDASGGFRFRIERSKIDNNCAIILRITIGPAENHDMTAHIMTGTHPCLIVVRSSSRSYTCEVVLQAFTRPVLSKSVKDDSIDHFTFFHLSKDQVLD</sequence>
<evidence type="ECO:0000313" key="2">
    <source>
        <dbReference type="Proteomes" id="UP000887159"/>
    </source>
</evidence>
<name>A0A8X6WD35_TRICX</name>
<dbReference type="EMBL" id="BMAU01021404">
    <property type="protein sequence ID" value="GFY32797.1"/>
    <property type="molecule type" value="Genomic_DNA"/>
</dbReference>
<evidence type="ECO:0000313" key="1">
    <source>
        <dbReference type="EMBL" id="GFY32797.1"/>
    </source>
</evidence>
<dbReference type="Proteomes" id="UP000887159">
    <property type="component" value="Unassembled WGS sequence"/>
</dbReference>
<dbReference type="AlphaFoldDB" id="A0A8X6WD35"/>
<organism evidence="1 2">
    <name type="scientific">Trichonephila clavipes</name>
    <name type="common">Golden silk orbweaver</name>
    <name type="synonym">Nephila clavipes</name>
    <dbReference type="NCBI Taxonomy" id="2585209"/>
    <lineage>
        <taxon>Eukaryota</taxon>
        <taxon>Metazoa</taxon>
        <taxon>Ecdysozoa</taxon>
        <taxon>Arthropoda</taxon>
        <taxon>Chelicerata</taxon>
        <taxon>Arachnida</taxon>
        <taxon>Araneae</taxon>
        <taxon>Araneomorphae</taxon>
        <taxon>Entelegynae</taxon>
        <taxon>Araneoidea</taxon>
        <taxon>Nephilidae</taxon>
        <taxon>Trichonephila</taxon>
    </lineage>
</organism>